<feature type="region of interest" description="Disordered" evidence="1">
    <location>
        <begin position="88"/>
        <end position="108"/>
    </location>
</feature>
<protein>
    <submittedName>
        <fullName evidence="2">Uncharacterized protein</fullName>
    </submittedName>
</protein>
<name>A0AAD3YBK4_9TREE</name>
<reference evidence="2" key="1">
    <citation type="journal article" date="2023" name="BMC Genomics">
        <title>Chromosome-level genome assemblies of Cutaneotrichosporon spp. (Trichosporonales, Basidiomycota) reveal imbalanced evolution between nucleotide sequences and chromosome synteny.</title>
        <authorList>
            <person name="Kobayashi Y."/>
            <person name="Kayamori A."/>
            <person name="Aoki K."/>
            <person name="Shiwa Y."/>
            <person name="Matsutani M."/>
            <person name="Fujita N."/>
            <person name="Sugita T."/>
            <person name="Iwasaki W."/>
            <person name="Tanaka N."/>
            <person name="Takashima M."/>
        </authorList>
    </citation>
    <scope>NUCLEOTIDE SEQUENCE</scope>
    <source>
        <strain evidence="2">HIS016</strain>
    </source>
</reference>
<evidence type="ECO:0000256" key="1">
    <source>
        <dbReference type="SAM" id="MobiDB-lite"/>
    </source>
</evidence>
<proteinExistence type="predicted"/>
<feature type="region of interest" description="Disordered" evidence="1">
    <location>
        <begin position="471"/>
        <end position="513"/>
    </location>
</feature>
<feature type="compositionally biased region" description="Low complexity" evidence="1">
    <location>
        <begin position="472"/>
        <end position="499"/>
    </location>
</feature>
<comment type="caution">
    <text evidence="2">The sequence shown here is derived from an EMBL/GenBank/DDBJ whole genome shotgun (WGS) entry which is preliminary data.</text>
</comment>
<accession>A0AAD3YBK4</accession>
<dbReference type="Proteomes" id="UP001222932">
    <property type="component" value="Unassembled WGS sequence"/>
</dbReference>
<organism evidence="2 3">
    <name type="scientific">Cutaneotrichosporon spelunceum</name>
    <dbReference type="NCBI Taxonomy" id="1672016"/>
    <lineage>
        <taxon>Eukaryota</taxon>
        <taxon>Fungi</taxon>
        <taxon>Dikarya</taxon>
        <taxon>Basidiomycota</taxon>
        <taxon>Agaricomycotina</taxon>
        <taxon>Tremellomycetes</taxon>
        <taxon>Trichosporonales</taxon>
        <taxon>Trichosporonaceae</taxon>
        <taxon>Cutaneotrichosporon</taxon>
    </lineage>
</organism>
<feature type="region of interest" description="Disordered" evidence="1">
    <location>
        <begin position="45"/>
        <end position="76"/>
    </location>
</feature>
<sequence length="533" mass="56552">MSPARNLAMTHFDLGDPCDVSGPCTPSPFEIKSLAFGRPRVIPTSTSHGSVASDCSAGTETSASTAGSDDPQTPASALAGLALSSRDVTPLSSPIMSPPSAITGKRHRDQWTVDEVQLLENVLARPPPDLHFPPGSMPPPEVLDGLTSVLLETLDHKDMPMVSTAIDIDCSLIDTWPHSRDTTREKLAALALAETRLGAELANRKLTRQERLARPGIKRVGSMDYLDDEESTMPSERIGRVLRLSTTLQNSARGMMAERPNPLTNPASLPRTTSFVVPARIETGGLVRTSSSLSVSSAGSMSRRPSLLARGYSFTAEDLEAEDGDCIDFGRGRTSPRDELTPTTPLQADTPAVAVLSPSPPQEAAPKRISLGRSRSCGPSPREVQARRDSFLAPPIPGPRKVLGLDPSPGPSSSMVDGALGRAFECTARSRTPPGWESDSDRECARDCARECPRRRKLWGTLTMTALNAATRVRSSSVSSASRSGSGYVSSQSRSVSMSDGTSTPPLVLSSMVDEAARGGGTLLSPFMSPELA</sequence>
<feature type="compositionally biased region" description="Polar residues" evidence="1">
    <location>
        <begin position="56"/>
        <end position="74"/>
    </location>
</feature>
<reference evidence="2" key="2">
    <citation type="submission" date="2023-06" db="EMBL/GenBank/DDBJ databases">
        <authorList>
            <person name="Kobayashi Y."/>
            <person name="Kayamori A."/>
            <person name="Aoki K."/>
            <person name="Shiwa Y."/>
            <person name="Fujita N."/>
            <person name="Sugita T."/>
            <person name="Iwasaki W."/>
            <person name="Tanaka N."/>
            <person name="Takashima M."/>
        </authorList>
    </citation>
    <scope>NUCLEOTIDE SEQUENCE</scope>
    <source>
        <strain evidence="2">HIS016</strain>
    </source>
</reference>
<dbReference type="AlphaFoldDB" id="A0AAD3YBK4"/>
<evidence type="ECO:0000313" key="3">
    <source>
        <dbReference type="Proteomes" id="UP001222932"/>
    </source>
</evidence>
<feature type="compositionally biased region" description="Basic and acidic residues" evidence="1">
    <location>
        <begin position="328"/>
        <end position="340"/>
    </location>
</feature>
<feature type="region of interest" description="Disordered" evidence="1">
    <location>
        <begin position="325"/>
        <end position="412"/>
    </location>
</feature>
<gene>
    <name evidence="2" type="ORF">CspeluHIS016_0309360</name>
</gene>
<evidence type="ECO:0000313" key="2">
    <source>
        <dbReference type="EMBL" id="GMK57096.1"/>
    </source>
</evidence>
<keyword evidence="3" id="KW-1185">Reference proteome</keyword>
<dbReference type="EMBL" id="BTCM01000003">
    <property type="protein sequence ID" value="GMK57096.1"/>
    <property type="molecule type" value="Genomic_DNA"/>
</dbReference>